<feature type="domain" description="C2H2-type" evidence="6">
    <location>
        <begin position="187"/>
        <end position="211"/>
    </location>
</feature>
<dbReference type="GO" id="GO:0005634">
    <property type="term" value="C:nucleus"/>
    <property type="evidence" value="ECO:0007669"/>
    <property type="project" value="TreeGrafter"/>
</dbReference>
<dbReference type="GO" id="GO:0008270">
    <property type="term" value="F:zinc ion binding"/>
    <property type="evidence" value="ECO:0007669"/>
    <property type="project" value="UniProtKB-KW"/>
</dbReference>
<dbReference type="EMBL" id="VXIS01000329">
    <property type="protein sequence ID" value="KAA8894569.1"/>
    <property type="molecule type" value="Genomic_DNA"/>
</dbReference>
<dbReference type="InterPro" id="IPR036236">
    <property type="entry name" value="Znf_C2H2_sf"/>
</dbReference>
<dbReference type="SMART" id="SM00355">
    <property type="entry name" value="ZnF_C2H2"/>
    <property type="match status" value="6"/>
</dbReference>
<dbReference type="PROSITE" id="PS00028">
    <property type="entry name" value="ZINC_FINGER_C2H2_1"/>
    <property type="match status" value="4"/>
</dbReference>
<dbReference type="PANTHER" id="PTHR24409:SF295">
    <property type="entry name" value="AZ2-RELATED"/>
    <property type="match status" value="1"/>
</dbReference>
<dbReference type="PROSITE" id="PS50157">
    <property type="entry name" value="ZINC_FINGER_C2H2_2"/>
    <property type="match status" value="3"/>
</dbReference>
<evidence type="ECO:0000313" key="8">
    <source>
        <dbReference type="Proteomes" id="UP000326924"/>
    </source>
</evidence>
<keyword evidence="3 5" id="KW-0863">Zinc-finger</keyword>
<dbReference type="GO" id="GO:0000977">
    <property type="term" value="F:RNA polymerase II transcription regulatory region sequence-specific DNA binding"/>
    <property type="evidence" value="ECO:0007669"/>
    <property type="project" value="TreeGrafter"/>
</dbReference>
<feature type="domain" description="C2H2-type" evidence="6">
    <location>
        <begin position="30"/>
        <end position="59"/>
    </location>
</feature>
<dbReference type="InParanoid" id="A0A5J5EHW0"/>
<dbReference type="AlphaFoldDB" id="A0A5J5EHW0"/>
<dbReference type="SUPFAM" id="SSF57667">
    <property type="entry name" value="beta-beta-alpha zinc fingers"/>
    <property type="match status" value="1"/>
</dbReference>
<dbReference type="InterPro" id="IPR022755">
    <property type="entry name" value="Znf_C2H2_jaz"/>
</dbReference>
<feature type="domain" description="C2H2-type" evidence="6">
    <location>
        <begin position="86"/>
        <end position="115"/>
    </location>
</feature>
<keyword evidence="8" id="KW-1185">Reference proteome</keyword>
<name>A0A5J5EHW0_9PEZI</name>
<dbReference type="OrthoDB" id="6077919at2759"/>
<evidence type="ECO:0000256" key="4">
    <source>
        <dbReference type="ARBA" id="ARBA00022833"/>
    </source>
</evidence>
<organism evidence="7 8">
    <name type="scientific">Sphaerosporella brunnea</name>
    <dbReference type="NCBI Taxonomy" id="1250544"/>
    <lineage>
        <taxon>Eukaryota</taxon>
        <taxon>Fungi</taxon>
        <taxon>Dikarya</taxon>
        <taxon>Ascomycota</taxon>
        <taxon>Pezizomycotina</taxon>
        <taxon>Pezizomycetes</taxon>
        <taxon>Pezizales</taxon>
        <taxon>Pyronemataceae</taxon>
        <taxon>Sphaerosporella</taxon>
    </lineage>
</organism>
<dbReference type="PANTHER" id="PTHR24409">
    <property type="entry name" value="ZINC FINGER PROTEIN 142"/>
    <property type="match status" value="1"/>
</dbReference>
<dbReference type="Gene3D" id="3.30.160.60">
    <property type="entry name" value="Classic Zinc Finger"/>
    <property type="match status" value="3"/>
</dbReference>
<evidence type="ECO:0000313" key="7">
    <source>
        <dbReference type="EMBL" id="KAA8894569.1"/>
    </source>
</evidence>
<reference evidence="7 8" key="1">
    <citation type="submission" date="2019-09" db="EMBL/GenBank/DDBJ databases">
        <title>Draft genome of the ectomycorrhizal ascomycete Sphaerosporella brunnea.</title>
        <authorList>
            <consortium name="DOE Joint Genome Institute"/>
            <person name="Benucci G.M."/>
            <person name="Marozzi G."/>
            <person name="Antonielli L."/>
            <person name="Sanchez S."/>
            <person name="Marco P."/>
            <person name="Wang X."/>
            <person name="Falini L.B."/>
            <person name="Barry K."/>
            <person name="Haridas S."/>
            <person name="Lipzen A."/>
            <person name="Labutti K."/>
            <person name="Grigoriev I.V."/>
            <person name="Murat C."/>
            <person name="Martin F."/>
            <person name="Albertini E."/>
            <person name="Donnini D."/>
            <person name="Bonito G."/>
        </authorList>
    </citation>
    <scope>NUCLEOTIDE SEQUENCE [LARGE SCALE GENOMIC DNA]</scope>
    <source>
        <strain evidence="7 8">Sb_GMNB300</strain>
    </source>
</reference>
<keyword evidence="1" id="KW-0479">Metal-binding</keyword>
<evidence type="ECO:0000256" key="1">
    <source>
        <dbReference type="ARBA" id="ARBA00022723"/>
    </source>
</evidence>
<dbReference type="Pfam" id="PF12171">
    <property type="entry name" value="zf-C2H2_jaz"/>
    <property type="match status" value="1"/>
</dbReference>
<dbReference type="Proteomes" id="UP000326924">
    <property type="component" value="Unassembled WGS sequence"/>
</dbReference>
<evidence type="ECO:0000256" key="5">
    <source>
        <dbReference type="PROSITE-ProRule" id="PRU00042"/>
    </source>
</evidence>
<evidence type="ECO:0000256" key="2">
    <source>
        <dbReference type="ARBA" id="ARBA00022737"/>
    </source>
</evidence>
<protein>
    <recommendedName>
        <fullName evidence="6">C2H2-type domain-containing protein</fullName>
    </recommendedName>
</protein>
<keyword evidence="2" id="KW-0677">Repeat</keyword>
<sequence>MPWCYPCDRYFHSDHSLQQHLDNSAAHVEYECETCTRTFASDRACDQHMDALDHWAPKFECDTCTAKFKTQRAANQHMEARGHWSNYCADCDRRFENENNLRMHLNSRIHRGTGVECPFCKRGFVTASGVSHHLETGSCPNAPTVNRQSLYHNIRSRDSQGFITDQKQLEWHSEMSATERSWNGYNYECYLCHREFSELRTLNRHLNSPIHQQKLYHCPNRQCSREFVSLAAMFNHLESETCQFIRFGQVQQRVTGILTGRQRLIGFS</sequence>
<proteinExistence type="predicted"/>
<evidence type="ECO:0000259" key="6">
    <source>
        <dbReference type="PROSITE" id="PS50157"/>
    </source>
</evidence>
<dbReference type="Pfam" id="PF13912">
    <property type="entry name" value="zf-C2H2_6"/>
    <property type="match status" value="1"/>
</dbReference>
<dbReference type="InterPro" id="IPR013087">
    <property type="entry name" value="Znf_C2H2_type"/>
</dbReference>
<dbReference type="GO" id="GO:0000981">
    <property type="term" value="F:DNA-binding transcription factor activity, RNA polymerase II-specific"/>
    <property type="evidence" value="ECO:0007669"/>
    <property type="project" value="TreeGrafter"/>
</dbReference>
<keyword evidence="4" id="KW-0862">Zinc</keyword>
<evidence type="ECO:0000256" key="3">
    <source>
        <dbReference type="ARBA" id="ARBA00022771"/>
    </source>
</evidence>
<accession>A0A5J5EHW0</accession>
<comment type="caution">
    <text evidence="7">The sequence shown here is derived from an EMBL/GenBank/DDBJ whole genome shotgun (WGS) entry which is preliminary data.</text>
</comment>
<gene>
    <name evidence="7" type="ORF">FN846DRAFT_402905</name>
</gene>